<feature type="compositionally biased region" description="Basic and acidic residues" evidence="1">
    <location>
        <begin position="15"/>
        <end position="36"/>
    </location>
</feature>
<protein>
    <submittedName>
        <fullName evidence="2">Uncharacterized protein</fullName>
    </submittedName>
</protein>
<dbReference type="EMBL" id="JACKTI010000020">
    <property type="protein sequence ID" value="MCV7022632.1"/>
    <property type="molecule type" value="Genomic_DNA"/>
</dbReference>
<evidence type="ECO:0000313" key="2">
    <source>
        <dbReference type="EMBL" id="MCV7022632.1"/>
    </source>
</evidence>
<feature type="compositionally biased region" description="Basic residues" evidence="1">
    <location>
        <begin position="1"/>
        <end position="11"/>
    </location>
</feature>
<reference evidence="2" key="2">
    <citation type="journal article" date="2022" name="BMC Genomics">
        <title>Comparative genome analysis of mycobacteria focusing on tRNA and non-coding RNA.</title>
        <authorList>
            <person name="Behra P.R.K."/>
            <person name="Pettersson B.M.F."/>
            <person name="Ramesh M."/>
            <person name="Das S."/>
            <person name="Dasgupta S."/>
            <person name="Kirsebom L.A."/>
        </authorList>
    </citation>
    <scope>NUCLEOTIDE SEQUENCE</scope>
    <source>
        <strain evidence="2">DSM 44203</strain>
    </source>
</reference>
<comment type="caution">
    <text evidence="2">The sequence shown here is derived from an EMBL/GenBank/DDBJ whole genome shotgun (WGS) entry which is preliminary data.</text>
</comment>
<evidence type="ECO:0000313" key="3">
    <source>
        <dbReference type="Proteomes" id="UP001207528"/>
    </source>
</evidence>
<gene>
    <name evidence="2" type="ORF">H7I77_04605</name>
</gene>
<name>A0AAW5SH19_MYCNV</name>
<dbReference type="AlphaFoldDB" id="A0AAW5SH19"/>
<accession>A0AAW5SH19</accession>
<dbReference type="Proteomes" id="UP001207528">
    <property type="component" value="Unassembled WGS sequence"/>
</dbReference>
<proteinExistence type="predicted"/>
<dbReference type="RefSeq" id="WP_131808555.1">
    <property type="nucleotide sequence ID" value="NZ_BCTA01000038.1"/>
</dbReference>
<organism evidence="2 3">
    <name type="scientific">Mycolicibacterium novocastrense</name>
    <name type="common">Mycobacterium novocastrense</name>
    <dbReference type="NCBI Taxonomy" id="59813"/>
    <lineage>
        <taxon>Bacteria</taxon>
        <taxon>Bacillati</taxon>
        <taxon>Actinomycetota</taxon>
        <taxon>Actinomycetes</taxon>
        <taxon>Mycobacteriales</taxon>
        <taxon>Mycobacteriaceae</taxon>
        <taxon>Mycolicibacterium</taxon>
    </lineage>
</organism>
<sequence>MTRDNRRKKAARAYQAEHDSGYTEGRRATERSPGSDRRRRAAVMLAVPRPDVYTELLRILTIPMGDPFVRGLIDKMLDKANAVPLQKDADTGQLWNVVMAGGWGTVGQVDSRHAHELADFIRTLVDELNDDALVAAATGLGITEGGVSTLARIGYEIGAGEDGKARMAGAIISQRPGASAEVRAQATQVAAGVREHLRDKSGKAWDDYDRTVLRQNVLEAFARVGDAYLQASDSTEVRGLTWRRLPDGSLRADTAGPDGNTVSVLLEALNEDEDEDEIVEGLEPEMYTEFYPTGRNRIAQTYMCFVGIFDEGDRESDVGALSFEELYSSGPHGQLDGQRTAIEVLAEVLADA</sequence>
<reference evidence="2" key="1">
    <citation type="submission" date="2020-07" db="EMBL/GenBank/DDBJ databases">
        <authorList>
            <person name="Pettersson B.M.F."/>
            <person name="Behra P.R.K."/>
            <person name="Ramesh M."/>
            <person name="Das S."/>
            <person name="Dasgupta S."/>
            <person name="Kirsebom L.A."/>
        </authorList>
    </citation>
    <scope>NUCLEOTIDE SEQUENCE</scope>
    <source>
        <strain evidence="2">DSM 44203</strain>
    </source>
</reference>
<feature type="region of interest" description="Disordered" evidence="1">
    <location>
        <begin position="1"/>
        <end position="39"/>
    </location>
</feature>
<evidence type="ECO:0000256" key="1">
    <source>
        <dbReference type="SAM" id="MobiDB-lite"/>
    </source>
</evidence>